<dbReference type="EMBL" id="PEBK01000005">
    <property type="protein sequence ID" value="PJM75192.1"/>
    <property type="molecule type" value="Genomic_DNA"/>
</dbReference>
<evidence type="ECO:0000313" key="4">
    <source>
        <dbReference type="Proteomes" id="UP000231451"/>
    </source>
</evidence>
<keyword evidence="2" id="KW-0472">Membrane</keyword>
<evidence type="ECO:0000313" key="3">
    <source>
        <dbReference type="EMBL" id="PJM75192.1"/>
    </source>
</evidence>
<accession>A0A2M9HEF7</accession>
<proteinExistence type="predicted"/>
<feature type="compositionally biased region" description="Basic and acidic residues" evidence="1">
    <location>
        <begin position="20"/>
        <end position="30"/>
    </location>
</feature>
<protein>
    <recommendedName>
        <fullName evidence="5">DUF2335 domain-containing protein</fullName>
    </recommendedName>
</protein>
<feature type="transmembrane region" description="Helical" evidence="2">
    <location>
        <begin position="153"/>
        <end position="173"/>
    </location>
</feature>
<reference evidence="3 4" key="1">
    <citation type="submission" date="2017-10" db="EMBL/GenBank/DDBJ databases">
        <title>Draft genome sequences of strains TRE 1, TRE 9, TRE H and TRI 7, isolated from tamarins, belonging to four potential novel Bifidobacterium species.</title>
        <authorList>
            <person name="Mattarelli P."/>
            <person name="Modesto M."/>
            <person name="Puglisi E."/>
            <person name="Morelli L."/>
            <person name="Spezio C."/>
            <person name="Bonetti A."/>
            <person name="Sandri C."/>
        </authorList>
    </citation>
    <scope>NUCLEOTIDE SEQUENCE [LARGE SCALE GENOMIC DNA]</scope>
    <source>
        <strain evidence="4">TRI7</strain>
    </source>
</reference>
<dbReference type="AlphaFoldDB" id="A0A2M9HEF7"/>
<keyword evidence="2" id="KW-1133">Transmembrane helix</keyword>
<gene>
    <name evidence="3" type="ORF">CSQ87_06265</name>
</gene>
<comment type="caution">
    <text evidence="3">The sequence shown here is derived from an EMBL/GenBank/DDBJ whole genome shotgun (WGS) entry which is preliminary data.</text>
</comment>
<feature type="region of interest" description="Disordered" evidence="1">
    <location>
        <begin position="1"/>
        <end position="49"/>
    </location>
</feature>
<keyword evidence="2" id="KW-0812">Transmembrane</keyword>
<feature type="transmembrane region" description="Helical" evidence="2">
    <location>
        <begin position="124"/>
        <end position="147"/>
    </location>
</feature>
<organism evidence="3 4">
    <name type="scientific">Bifidobacterium simiarum</name>
    <dbReference type="NCBI Taxonomy" id="2045441"/>
    <lineage>
        <taxon>Bacteria</taxon>
        <taxon>Bacillati</taxon>
        <taxon>Actinomycetota</taxon>
        <taxon>Actinomycetes</taxon>
        <taxon>Bifidobacteriales</taxon>
        <taxon>Bifidobacteriaceae</taxon>
        <taxon>Bifidobacterium</taxon>
    </lineage>
</organism>
<sequence length="194" mass="20035">MEHEAHGEVDNEGNATGVGYRHEPEPHHDSGTSSQGAAGVGSDPRRMGERRAELRALDELIRSGDEQAIDVILERRFSGPLPSPEVLAGYGDIDPSLPGRIVSMAERQLDANIRNESRLTLSESVSVAVASVAASVLPWCVCVVSILAGQNAAAVLGGAAGVAVAGVSVVRAIRGVREPKGGEKDSGSHGSSGQ</sequence>
<dbReference type="OrthoDB" id="5198760at2"/>
<dbReference type="Proteomes" id="UP000231451">
    <property type="component" value="Unassembled WGS sequence"/>
</dbReference>
<name>A0A2M9HEF7_9BIFI</name>
<evidence type="ECO:0000256" key="1">
    <source>
        <dbReference type="SAM" id="MobiDB-lite"/>
    </source>
</evidence>
<keyword evidence="4" id="KW-1185">Reference proteome</keyword>
<evidence type="ECO:0008006" key="5">
    <source>
        <dbReference type="Google" id="ProtNLM"/>
    </source>
</evidence>
<evidence type="ECO:0000256" key="2">
    <source>
        <dbReference type="SAM" id="Phobius"/>
    </source>
</evidence>